<evidence type="ECO:0000313" key="2">
    <source>
        <dbReference type="EMBL" id="KAI0511073.1"/>
    </source>
</evidence>
<reference evidence="2" key="1">
    <citation type="journal article" date="2022" name="Front. Genet.">
        <title>Chromosome-Scale Assembly of the Dendrobium nobile Genome Provides Insights Into the Molecular Mechanism of the Biosynthesis of the Medicinal Active Ingredient of Dendrobium.</title>
        <authorList>
            <person name="Xu Q."/>
            <person name="Niu S.-C."/>
            <person name="Li K.-L."/>
            <person name="Zheng P.-J."/>
            <person name="Zhang X.-J."/>
            <person name="Jia Y."/>
            <person name="Liu Y."/>
            <person name="Niu Y.-X."/>
            <person name="Yu L.-H."/>
            <person name="Chen D.-F."/>
            <person name="Zhang G.-Q."/>
        </authorList>
    </citation>
    <scope>NUCLEOTIDE SEQUENCE</scope>
    <source>
        <tissue evidence="2">Leaf</tissue>
    </source>
</reference>
<evidence type="ECO:0000313" key="3">
    <source>
        <dbReference type="Proteomes" id="UP000829196"/>
    </source>
</evidence>
<organism evidence="2 3">
    <name type="scientific">Dendrobium nobile</name>
    <name type="common">Orchid</name>
    <dbReference type="NCBI Taxonomy" id="94219"/>
    <lineage>
        <taxon>Eukaryota</taxon>
        <taxon>Viridiplantae</taxon>
        <taxon>Streptophyta</taxon>
        <taxon>Embryophyta</taxon>
        <taxon>Tracheophyta</taxon>
        <taxon>Spermatophyta</taxon>
        <taxon>Magnoliopsida</taxon>
        <taxon>Liliopsida</taxon>
        <taxon>Asparagales</taxon>
        <taxon>Orchidaceae</taxon>
        <taxon>Epidendroideae</taxon>
        <taxon>Malaxideae</taxon>
        <taxon>Dendrobiinae</taxon>
        <taxon>Dendrobium</taxon>
    </lineage>
</organism>
<keyword evidence="3" id="KW-1185">Reference proteome</keyword>
<dbReference type="Proteomes" id="UP000829196">
    <property type="component" value="Unassembled WGS sequence"/>
</dbReference>
<name>A0A8T3BF83_DENNO</name>
<dbReference type="EMBL" id="JAGYWB010000009">
    <property type="protein sequence ID" value="KAI0511073.1"/>
    <property type="molecule type" value="Genomic_DNA"/>
</dbReference>
<gene>
    <name evidence="2" type="ORF">KFK09_011695</name>
</gene>
<evidence type="ECO:0000256" key="1">
    <source>
        <dbReference type="SAM" id="MobiDB-lite"/>
    </source>
</evidence>
<proteinExistence type="predicted"/>
<sequence length="131" mass="14346">MALITLGTSGIKPCISSFDVDQFDPIKACKKFSFFAERISNPLNLSGRDKLGSSASGSAGSPESIFTLQPLRNEEHRGVRERGVGFQRREVMGINAMRYAHLRGSAKRNNSSTNRTAARFGCRGCKICCEI</sequence>
<comment type="caution">
    <text evidence="2">The sequence shown here is derived from an EMBL/GenBank/DDBJ whole genome shotgun (WGS) entry which is preliminary data.</text>
</comment>
<dbReference type="OrthoDB" id="205993at2759"/>
<accession>A0A8T3BF83</accession>
<feature type="compositionally biased region" description="Low complexity" evidence="1">
    <location>
        <begin position="52"/>
        <end position="61"/>
    </location>
</feature>
<protein>
    <submittedName>
        <fullName evidence="2">Uncharacterized protein</fullName>
    </submittedName>
</protein>
<dbReference type="AlphaFoldDB" id="A0A8T3BF83"/>
<feature type="region of interest" description="Disordered" evidence="1">
    <location>
        <begin position="43"/>
        <end position="79"/>
    </location>
</feature>